<comment type="catalytic activity">
    <reaction evidence="1 8">
        <text>alpha-D-glucose = beta-D-glucose</text>
        <dbReference type="Rhea" id="RHEA:10264"/>
        <dbReference type="ChEBI" id="CHEBI:15903"/>
        <dbReference type="ChEBI" id="CHEBI:17925"/>
        <dbReference type="EC" id="5.1.3.3"/>
    </reaction>
</comment>
<evidence type="ECO:0000313" key="12">
    <source>
        <dbReference type="EMBL" id="MBC1521495.1"/>
    </source>
</evidence>
<protein>
    <recommendedName>
        <fullName evidence="5 8">Aldose 1-epimerase</fullName>
        <ecNumber evidence="4 8">5.1.3.3</ecNumber>
    </recommendedName>
</protein>
<comment type="caution">
    <text evidence="12">The sequence shown here is derived from an EMBL/GenBank/DDBJ whole genome shotgun (WGS) entry which is preliminary data.</text>
</comment>
<dbReference type="NCBIfam" id="NF008277">
    <property type="entry name" value="PRK11055.1"/>
    <property type="match status" value="1"/>
</dbReference>
<evidence type="ECO:0000256" key="4">
    <source>
        <dbReference type="ARBA" id="ARBA00013185"/>
    </source>
</evidence>
<dbReference type="InterPro" id="IPR011013">
    <property type="entry name" value="Gal_mutarotase_sf_dom"/>
</dbReference>
<dbReference type="InterPro" id="IPR018052">
    <property type="entry name" value="Ald1_epimerase_CS"/>
</dbReference>
<dbReference type="AlphaFoldDB" id="A0A841ZQN2"/>
<dbReference type="SUPFAM" id="SSF74650">
    <property type="entry name" value="Galactose mutarotase-like"/>
    <property type="match status" value="1"/>
</dbReference>
<sequence>MEKQHFGFLPNGREVYLYSFENKSRMKLVVSNLGAVITNLWVRDGSKRLRDVVLGYPDFDGYVTNVDKFGATIGRSANRIVGARFGLSGKSYLLQANEGENSLHSGPNGYEFRCFDVAELDEANNRIVFQLISPDGDQGFPGTLKFVVTYQLLENNTVRISYRGKSDQTTVFNPTNHSYFNLNGHASGQIHKHWLQIEAAHYTPVAKRDLIPTGEVVPVAHTPMDFRTMREIGTIPEFEQLIQAGGYDHNYALDKAKDVFAKVASVKGDESGILMEVATNLPGLQLYTGNGLDGVCGKEKATYEKNAALCLETQFYPNAVNQANFASPILEKGETVNYVTTFRFSQAD</sequence>
<comment type="pathway">
    <text evidence="2 8">Carbohydrate metabolism; hexose metabolism.</text>
</comment>
<feature type="active site" description="Proton acceptor" evidence="9">
    <location>
        <position position="312"/>
    </location>
</feature>
<keyword evidence="7 8" id="KW-0119">Carbohydrate metabolism</keyword>
<feature type="binding site" evidence="11">
    <location>
        <begin position="78"/>
        <end position="79"/>
    </location>
    <ligand>
        <name>beta-D-galactose</name>
        <dbReference type="ChEBI" id="CHEBI:27667"/>
    </ligand>
</feature>
<dbReference type="EC" id="5.1.3.3" evidence="4 8"/>
<feature type="binding site" evidence="10">
    <location>
        <position position="248"/>
    </location>
    <ligand>
        <name>beta-D-galactose</name>
        <dbReference type="ChEBI" id="CHEBI:27667"/>
    </ligand>
</feature>
<dbReference type="PIRSF" id="PIRSF005096">
    <property type="entry name" value="GALM"/>
    <property type="match status" value="1"/>
</dbReference>
<proteinExistence type="inferred from homology"/>
<dbReference type="CDD" id="cd09019">
    <property type="entry name" value="galactose_mutarotase_like"/>
    <property type="match status" value="1"/>
</dbReference>
<dbReference type="Gene3D" id="2.70.98.10">
    <property type="match status" value="1"/>
</dbReference>
<evidence type="ECO:0000256" key="2">
    <source>
        <dbReference type="ARBA" id="ARBA00005028"/>
    </source>
</evidence>
<evidence type="ECO:0000256" key="8">
    <source>
        <dbReference type="PIRNR" id="PIRNR005096"/>
    </source>
</evidence>
<dbReference type="EMBL" id="JAARRM010000002">
    <property type="protein sequence ID" value="MBC1521495.1"/>
    <property type="molecule type" value="Genomic_DNA"/>
</dbReference>
<evidence type="ECO:0000313" key="13">
    <source>
        <dbReference type="Proteomes" id="UP000559885"/>
    </source>
</evidence>
<dbReference type="GO" id="GO:0030246">
    <property type="term" value="F:carbohydrate binding"/>
    <property type="evidence" value="ECO:0007669"/>
    <property type="project" value="InterPro"/>
</dbReference>
<dbReference type="GO" id="GO:0006006">
    <property type="term" value="P:glucose metabolic process"/>
    <property type="evidence" value="ECO:0007669"/>
    <property type="project" value="TreeGrafter"/>
</dbReference>
<evidence type="ECO:0000256" key="9">
    <source>
        <dbReference type="PIRSR" id="PIRSR005096-1"/>
    </source>
</evidence>
<evidence type="ECO:0000256" key="10">
    <source>
        <dbReference type="PIRSR" id="PIRSR005096-2"/>
    </source>
</evidence>
<dbReference type="PROSITE" id="PS00545">
    <property type="entry name" value="ALDOSE_1_EPIMERASE"/>
    <property type="match status" value="1"/>
</dbReference>
<evidence type="ECO:0000256" key="6">
    <source>
        <dbReference type="ARBA" id="ARBA00023235"/>
    </source>
</evidence>
<evidence type="ECO:0000256" key="3">
    <source>
        <dbReference type="ARBA" id="ARBA00006206"/>
    </source>
</evidence>
<dbReference type="InterPro" id="IPR008183">
    <property type="entry name" value="Aldose_1/G6P_1-epimerase"/>
</dbReference>
<name>A0A841ZQN2_9LIST</name>
<reference evidence="12 13" key="1">
    <citation type="submission" date="2020-03" db="EMBL/GenBank/DDBJ databases">
        <title>Soil Listeria distribution.</title>
        <authorList>
            <person name="Liao J."/>
            <person name="Wiedmann M."/>
        </authorList>
    </citation>
    <scope>NUCLEOTIDE SEQUENCE [LARGE SCALE GENOMIC DNA]</scope>
    <source>
        <strain evidence="12 13">FSL L7-1507</strain>
    </source>
</reference>
<organism evidence="12 13">
    <name type="scientific">Listeria aquatica</name>
    <dbReference type="NCBI Taxonomy" id="1494960"/>
    <lineage>
        <taxon>Bacteria</taxon>
        <taxon>Bacillati</taxon>
        <taxon>Bacillota</taxon>
        <taxon>Bacilli</taxon>
        <taxon>Bacillales</taxon>
        <taxon>Listeriaceae</taxon>
        <taxon>Listeria</taxon>
    </lineage>
</organism>
<dbReference type="InterPro" id="IPR014718">
    <property type="entry name" value="GH-type_carb-bd"/>
</dbReference>
<dbReference type="InterPro" id="IPR015443">
    <property type="entry name" value="Aldose_1-epimerase"/>
</dbReference>
<dbReference type="UniPathway" id="UPA00242"/>
<dbReference type="PANTHER" id="PTHR10091">
    <property type="entry name" value="ALDOSE-1-EPIMERASE"/>
    <property type="match status" value="1"/>
</dbReference>
<dbReference type="Proteomes" id="UP000559885">
    <property type="component" value="Unassembled WGS sequence"/>
</dbReference>
<dbReference type="PANTHER" id="PTHR10091:SF0">
    <property type="entry name" value="GALACTOSE MUTAROTASE"/>
    <property type="match status" value="1"/>
</dbReference>
<dbReference type="Pfam" id="PF01263">
    <property type="entry name" value="Aldose_epim"/>
    <property type="match status" value="1"/>
</dbReference>
<comment type="similarity">
    <text evidence="3 8">Belongs to the aldose epimerase family.</text>
</comment>
<keyword evidence="6 8" id="KW-0413">Isomerase</keyword>
<evidence type="ECO:0000256" key="5">
    <source>
        <dbReference type="ARBA" id="ARBA00014165"/>
    </source>
</evidence>
<dbReference type="GO" id="GO:0004034">
    <property type="term" value="F:aldose 1-epimerase activity"/>
    <property type="evidence" value="ECO:0007669"/>
    <property type="project" value="UniProtKB-EC"/>
</dbReference>
<accession>A0A841ZQN2</accession>
<feature type="binding site" evidence="11">
    <location>
        <begin position="177"/>
        <end position="179"/>
    </location>
    <ligand>
        <name>beta-D-galactose</name>
        <dbReference type="ChEBI" id="CHEBI:27667"/>
    </ligand>
</feature>
<dbReference type="GO" id="GO:0033499">
    <property type="term" value="P:galactose catabolic process via UDP-galactose, Leloir pathway"/>
    <property type="evidence" value="ECO:0007669"/>
    <property type="project" value="TreeGrafter"/>
</dbReference>
<dbReference type="InterPro" id="IPR047215">
    <property type="entry name" value="Galactose_mutarotase-like"/>
</dbReference>
<feature type="active site" description="Proton donor" evidence="9">
    <location>
        <position position="177"/>
    </location>
</feature>
<evidence type="ECO:0000256" key="7">
    <source>
        <dbReference type="ARBA" id="ARBA00023277"/>
    </source>
</evidence>
<evidence type="ECO:0000256" key="11">
    <source>
        <dbReference type="PIRSR" id="PIRSR005096-3"/>
    </source>
</evidence>
<evidence type="ECO:0000256" key="1">
    <source>
        <dbReference type="ARBA" id="ARBA00001614"/>
    </source>
</evidence>
<dbReference type="RefSeq" id="WP_185373450.1">
    <property type="nucleotide sequence ID" value="NZ_JAARRM010000002.1"/>
</dbReference>
<gene>
    <name evidence="12" type="ORF">HB912_07530</name>
</gene>